<feature type="region of interest" description="Disordered" evidence="6">
    <location>
        <begin position="131"/>
        <end position="213"/>
    </location>
</feature>
<evidence type="ECO:0000256" key="5">
    <source>
        <dbReference type="ARBA" id="ARBA00038359"/>
    </source>
</evidence>
<feature type="domain" description="Rhodopsin" evidence="8">
    <location>
        <begin position="1"/>
        <end position="94"/>
    </location>
</feature>
<accession>A0A9W9D4K0</accession>
<evidence type="ECO:0000313" key="9">
    <source>
        <dbReference type="EMBL" id="KAJ4401005.1"/>
    </source>
</evidence>
<feature type="transmembrane region" description="Helical" evidence="7">
    <location>
        <begin position="6"/>
        <end position="22"/>
    </location>
</feature>
<gene>
    <name evidence="9" type="ORF">N0V91_008259</name>
</gene>
<dbReference type="InterPro" id="IPR049326">
    <property type="entry name" value="Rhodopsin_dom_fungi"/>
</dbReference>
<evidence type="ECO:0000256" key="6">
    <source>
        <dbReference type="SAM" id="MobiDB-lite"/>
    </source>
</evidence>
<evidence type="ECO:0000256" key="2">
    <source>
        <dbReference type="ARBA" id="ARBA00022692"/>
    </source>
</evidence>
<name>A0A9W9D4K0_9PLEO</name>
<feature type="transmembrane region" description="Helical" evidence="7">
    <location>
        <begin position="68"/>
        <end position="90"/>
    </location>
</feature>
<dbReference type="Pfam" id="PF20684">
    <property type="entry name" value="Fung_rhodopsin"/>
    <property type="match status" value="1"/>
</dbReference>
<dbReference type="AlphaFoldDB" id="A0A9W9D4K0"/>
<reference evidence="9" key="1">
    <citation type="submission" date="2022-10" db="EMBL/GenBank/DDBJ databases">
        <title>Tapping the CABI collections for fungal endophytes: first genome assemblies for Collariella, Neodidymelliopsis, Ascochyta clinopodiicola, Didymella pomorum, Didymosphaeria variabile, Neocosmospora piperis and Neocucurbitaria cava.</title>
        <authorList>
            <person name="Hill R."/>
        </authorList>
    </citation>
    <scope>NUCLEOTIDE SEQUENCE</scope>
    <source>
        <strain evidence="9">IMI 355091</strain>
    </source>
</reference>
<keyword evidence="4 7" id="KW-0472">Membrane</keyword>
<keyword evidence="10" id="KW-1185">Reference proteome</keyword>
<keyword evidence="3 7" id="KW-1133">Transmembrane helix</keyword>
<feature type="transmembrane region" description="Helical" evidence="7">
    <location>
        <begin position="29"/>
        <end position="48"/>
    </location>
</feature>
<dbReference type="EMBL" id="JAPEVA010000080">
    <property type="protein sequence ID" value="KAJ4401005.1"/>
    <property type="molecule type" value="Genomic_DNA"/>
</dbReference>
<feature type="compositionally biased region" description="Basic and acidic residues" evidence="6">
    <location>
        <begin position="156"/>
        <end position="167"/>
    </location>
</feature>
<feature type="region of interest" description="Disordered" evidence="6">
    <location>
        <begin position="231"/>
        <end position="251"/>
    </location>
</feature>
<evidence type="ECO:0000256" key="4">
    <source>
        <dbReference type="ARBA" id="ARBA00023136"/>
    </source>
</evidence>
<evidence type="ECO:0000256" key="1">
    <source>
        <dbReference type="ARBA" id="ARBA00004141"/>
    </source>
</evidence>
<organism evidence="9 10">
    <name type="scientific">Didymella pomorum</name>
    <dbReference type="NCBI Taxonomy" id="749634"/>
    <lineage>
        <taxon>Eukaryota</taxon>
        <taxon>Fungi</taxon>
        <taxon>Dikarya</taxon>
        <taxon>Ascomycota</taxon>
        <taxon>Pezizomycotina</taxon>
        <taxon>Dothideomycetes</taxon>
        <taxon>Pleosporomycetidae</taxon>
        <taxon>Pleosporales</taxon>
        <taxon>Pleosporineae</taxon>
        <taxon>Didymellaceae</taxon>
        <taxon>Didymella</taxon>
    </lineage>
</organism>
<evidence type="ECO:0000256" key="3">
    <source>
        <dbReference type="ARBA" id="ARBA00022989"/>
    </source>
</evidence>
<dbReference type="GO" id="GO:0016020">
    <property type="term" value="C:membrane"/>
    <property type="evidence" value="ECO:0007669"/>
    <property type="project" value="UniProtKB-SubCell"/>
</dbReference>
<dbReference type="PANTHER" id="PTHR33048">
    <property type="entry name" value="PTH11-LIKE INTEGRAL MEMBRANE PROTEIN (AFU_ORTHOLOGUE AFUA_5G11245)"/>
    <property type="match status" value="1"/>
</dbReference>
<dbReference type="InterPro" id="IPR052337">
    <property type="entry name" value="SAT4-like"/>
</dbReference>
<dbReference type="PANTHER" id="PTHR33048:SF47">
    <property type="entry name" value="INTEGRAL MEMBRANE PROTEIN-RELATED"/>
    <property type="match status" value="1"/>
</dbReference>
<comment type="similarity">
    <text evidence="5">Belongs to the SAT4 family.</text>
</comment>
<evidence type="ECO:0000259" key="8">
    <source>
        <dbReference type="Pfam" id="PF20684"/>
    </source>
</evidence>
<dbReference type="OrthoDB" id="61113at2759"/>
<evidence type="ECO:0000313" key="10">
    <source>
        <dbReference type="Proteomes" id="UP001140510"/>
    </source>
</evidence>
<dbReference type="Proteomes" id="UP001140510">
    <property type="component" value="Unassembled WGS sequence"/>
</dbReference>
<comment type="subcellular location">
    <subcellularLocation>
        <location evidence="1">Membrane</location>
        <topology evidence="1">Multi-pass membrane protein</topology>
    </subcellularLocation>
</comment>
<evidence type="ECO:0000256" key="7">
    <source>
        <dbReference type="SAM" id="Phobius"/>
    </source>
</evidence>
<sequence>MFLDVVVLLLPLPFLGILRLAGKSRVGLIALFAMGAVVAVVSIGRMITLCINRAGTVPILDMSYHTPVVYIFSVLEINIAILCASIPIFWPIISSFAANKILVVNEIVVHVEEYPKTSMDGQSGIGLADQAAFKSPPESPGQQPQQTSRLSTIARSFDRRPSRELTKHKSKASVGSTVGKSYPKTDNHRGRASQESQHHLYKAASHEGGSMTKSDYDWFAELDRDCVGKRTTTTIETGDSPFDTTRRPSEA</sequence>
<comment type="caution">
    <text evidence="9">The sequence shown here is derived from an EMBL/GenBank/DDBJ whole genome shotgun (WGS) entry which is preliminary data.</text>
</comment>
<proteinExistence type="inferred from homology"/>
<keyword evidence="2 7" id="KW-0812">Transmembrane</keyword>
<protein>
    <recommendedName>
        <fullName evidence="8">Rhodopsin domain-containing protein</fullName>
    </recommendedName>
</protein>